<evidence type="ECO:0000313" key="8">
    <source>
        <dbReference type="Proteomes" id="UP000019095"/>
    </source>
</evidence>
<sequence>MKQNSKHPVLIAGGGVGGLSAALALARNGLESSVFEQADEFKEIGAGIQLGPNAFHTFDDLGIADEVHELTVYPDDIVAMDAINGEEIVRLPVAKLFPKRFGKPYGLIHRADLHSVLLRACRETGKVNLLSAKKVTDFNANGKEVVVTAADEQQHTGAALIGADGLWSTVRQRIVGDGKPRISGHIAYRAVLPLDQVPEANRQNAMVVWMGPRFHLVHYPLRGHDMFNLVAVFHSDRFDEGWDSYGDPEELNLRFKGARPEVLGMLEKIDSWRMWVLCDREPIANWTKGNTTLLGDAAHPMLQYLAQGACMAMEDAVCLSKHLTLTGNDFDAAFSSYQKARYLRTARIQQTARLYGQAYHAADATRDLRNHFLKSRTPEQTMESMAWMYDKDQIPV</sequence>
<keyword evidence="2" id="KW-0285">Flavoprotein</keyword>
<evidence type="ECO:0000259" key="6">
    <source>
        <dbReference type="Pfam" id="PF01494"/>
    </source>
</evidence>
<evidence type="ECO:0000256" key="2">
    <source>
        <dbReference type="ARBA" id="ARBA00022630"/>
    </source>
</evidence>
<accession>W0PMF3</accession>
<dbReference type="PANTHER" id="PTHR13789">
    <property type="entry name" value="MONOOXYGENASE"/>
    <property type="match status" value="1"/>
</dbReference>
<dbReference type="eggNOG" id="COG0654">
    <property type="taxonomic scope" value="Bacteria"/>
</dbReference>
<dbReference type="Pfam" id="PF01494">
    <property type="entry name" value="FAD_binding_3"/>
    <property type="match status" value="1"/>
</dbReference>
<evidence type="ECO:0000313" key="7">
    <source>
        <dbReference type="EMBL" id="AHG66178.1"/>
    </source>
</evidence>
<keyword evidence="3" id="KW-0274">FAD</keyword>
<dbReference type="PANTHER" id="PTHR13789:SF318">
    <property type="entry name" value="GERANYLGERANYL DIPHOSPHATE REDUCTASE"/>
    <property type="match status" value="1"/>
</dbReference>
<proteinExistence type="predicted"/>
<dbReference type="Proteomes" id="UP000019095">
    <property type="component" value="Plasmid 24p"/>
</dbReference>
<keyword evidence="4" id="KW-0560">Oxidoreductase</keyword>
<dbReference type="NCBIfam" id="NF006021">
    <property type="entry name" value="PRK08163.1"/>
    <property type="match status" value="1"/>
</dbReference>
<evidence type="ECO:0000256" key="5">
    <source>
        <dbReference type="ARBA" id="ARBA00023033"/>
    </source>
</evidence>
<protein>
    <submittedName>
        <fullName evidence="7">Putative 3-hydroxybenzoate 6-hydroxylase</fullName>
    </submittedName>
</protein>
<dbReference type="SUPFAM" id="SSF54373">
    <property type="entry name" value="FAD-linked reductases, C-terminal domain"/>
    <property type="match status" value="1"/>
</dbReference>
<dbReference type="HOGENOM" id="CLU_009665_19_3_4"/>
<comment type="cofactor">
    <cofactor evidence="1">
        <name>FAD</name>
        <dbReference type="ChEBI" id="CHEBI:57692"/>
    </cofactor>
</comment>
<evidence type="ECO:0000256" key="4">
    <source>
        <dbReference type="ARBA" id="ARBA00023002"/>
    </source>
</evidence>
<name>W0PMF3_ADVMD</name>
<dbReference type="OrthoDB" id="9147239at2"/>
<dbReference type="InterPro" id="IPR036188">
    <property type="entry name" value="FAD/NAD-bd_sf"/>
</dbReference>
<feature type="domain" description="FAD-binding" evidence="6">
    <location>
        <begin position="8"/>
        <end position="349"/>
    </location>
</feature>
<dbReference type="RefSeq" id="WP_025374867.1">
    <property type="nucleotide sequence ID" value="NZ_CP003916.1"/>
</dbReference>
<dbReference type="KEGG" id="amim:MIM_24p00150"/>
<keyword evidence="8" id="KW-1185">Reference proteome</keyword>
<gene>
    <name evidence="7" type="ORF">MIM_24p00150</name>
</gene>
<organism evidence="7 8">
    <name type="scientific">Advenella mimigardefordensis (strain DSM 17166 / LMG 22922 / DPN7)</name>
    <dbReference type="NCBI Taxonomy" id="1247726"/>
    <lineage>
        <taxon>Bacteria</taxon>
        <taxon>Pseudomonadati</taxon>
        <taxon>Pseudomonadota</taxon>
        <taxon>Betaproteobacteria</taxon>
        <taxon>Burkholderiales</taxon>
        <taxon>Alcaligenaceae</taxon>
    </lineage>
</organism>
<dbReference type="SUPFAM" id="SSF51905">
    <property type="entry name" value="FAD/NAD(P)-binding domain"/>
    <property type="match status" value="1"/>
</dbReference>
<dbReference type="InterPro" id="IPR050493">
    <property type="entry name" value="FAD-dep_Monooxygenase_BioMet"/>
</dbReference>
<dbReference type="GO" id="GO:0071949">
    <property type="term" value="F:FAD binding"/>
    <property type="evidence" value="ECO:0007669"/>
    <property type="project" value="InterPro"/>
</dbReference>
<keyword evidence="7" id="KW-0614">Plasmid</keyword>
<dbReference type="EMBL" id="CP003916">
    <property type="protein sequence ID" value="AHG66178.1"/>
    <property type="molecule type" value="Genomic_DNA"/>
</dbReference>
<keyword evidence="5" id="KW-0503">Monooxygenase</keyword>
<dbReference type="Gene3D" id="3.50.50.60">
    <property type="entry name" value="FAD/NAD(P)-binding domain"/>
    <property type="match status" value="1"/>
</dbReference>
<dbReference type="InterPro" id="IPR002938">
    <property type="entry name" value="FAD-bd"/>
</dbReference>
<dbReference type="AlphaFoldDB" id="W0PMF3"/>
<dbReference type="GO" id="GO:0004497">
    <property type="term" value="F:monooxygenase activity"/>
    <property type="evidence" value="ECO:0007669"/>
    <property type="project" value="UniProtKB-KW"/>
</dbReference>
<reference evidence="7 8" key="1">
    <citation type="journal article" date="2014" name="Microbiology">
        <title>Unravelling the complete genome sequence of Advenella mimigardefordensis strain DPN7T and novel insights in the catabolism of the xenobiotic polythioester precursor 3,3'-dithiodipropionate.</title>
        <authorList>
            <person name="Wubbeler J.H."/>
            <person name="Hiessl S."/>
            <person name="Schuldes J."/>
            <person name="Thurmer A."/>
            <person name="Daniel R."/>
            <person name="Steinbuchel A."/>
        </authorList>
    </citation>
    <scope>NUCLEOTIDE SEQUENCE [LARGE SCALE GENOMIC DNA]</scope>
    <source>
        <strain evidence="8">DSM 17166 / LMG 22922 / DPN7</strain>
        <plasmid evidence="7 8">24p</plasmid>
    </source>
</reference>
<dbReference type="PATRIC" id="fig|1247726.3.peg.4557"/>
<evidence type="ECO:0000256" key="3">
    <source>
        <dbReference type="ARBA" id="ARBA00022827"/>
    </source>
</evidence>
<geneLocation type="plasmid" evidence="7 8">
    <name>24p</name>
</geneLocation>
<dbReference type="PRINTS" id="PR00420">
    <property type="entry name" value="RNGMNOXGNASE"/>
</dbReference>
<evidence type="ECO:0000256" key="1">
    <source>
        <dbReference type="ARBA" id="ARBA00001974"/>
    </source>
</evidence>